<proteinExistence type="predicted"/>
<name>A0ABP0Z1H3_9ROSI</name>
<keyword evidence="1" id="KW-0472">Membrane</keyword>
<evidence type="ECO:0000256" key="1">
    <source>
        <dbReference type="SAM" id="Phobius"/>
    </source>
</evidence>
<keyword evidence="1" id="KW-0812">Transmembrane</keyword>
<dbReference type="Proteomes" id="UP001642487">
    <property type="component" value="Chromosome 7"/>
</dbReference>
<evidence type="ECO:0000313" key="3">
    <source>
        <dbReference type="Proteomes" id="UP001642487"/>
    </source>
</evidence>
<dbReference type="EMBL" id="OZ021741">
    <property type="protein sequence ID" value="CAK9326629.1"/>
    <property type="molecule type" value="Genomic_DNA"/>
</dbReference>
<accession>A0ABP0Z1H3</accession>
<reference evidence="2 3" key="1">
    <citation type="submission" date="2024-03" db="EMBL/GenBank/DDBJ databases">
        <authorList>
            <person name="Gkanogiannis A."/>
            <person name="Becerra Lopez-Lavalle L."/>
        </authorList>
    </citation>
    <scope>NUCLEOTIDE SEQUENCE [LARGE SCALE GENOMIC DNA]</scope>
</reference>
<organism evidence="2 3">
    <name type="scientific">Citrullus colocynthis</name>
    <name type="common">colocynth</name>
    <dbReference type="NCBI Taxonomy" id="252529"/>
    <lineage>
        <taxon>Eukaryota</taxon>
        <taxon>Viridiplantae</taxon>
        <taxon>Streptophyta</taxon>
        <taxon>Embryophyta</taxon>
        <taxon>Tracheophyta</taxon>
        <taxon>Spermatophyta</taxon>
        <taxon>Magnoliopsida</taxon>
        <taxon>eudicotyledons</taxon>
        <taxon>Gunneridae</taxon>
        <taxon>Pentapetalae</taxon>
        <taxon>rosids</taxon>
        <taxon>fabids</taxon>
        <taxon>Cucurbitales</taxon>
        <taxon>Cucurbitaceae</taxon>
        <taxon>Benincaseae</taxon>
        <taxon>Citrullus</taxon>
    </lineage>
</organism>
<protein>
    <submittedName>
        <fullName evidence="2">Uncharacterized protein</fullName>
    </submittedName>
</protein>
<evidence type="ECO:0000313" key="2">
    <source>
        <dbReference type="EMBL" id="CAK9326629.1"/>
    </source>
</evidence>
<gene>
    <name evidence="2" type="ORF">CITCOLO1_LOCUS18983</name>
</gene>
<keyword evidence="3" id="KW-1185">Reference proteome</keyword>
<sequence length="114" mass="13128">MYASNLALGSNIHPFACQKGNKKLTAGKRNRANLPESNLSLSRSYYIIQLPKILSKFQILSLLPFFLPERFCAEFFRRKKANIHLFWTNIFNLFNLLFLSSVTGSVAGKRSKQW</sequence>
<keyword evidence="1" id="KW-1133">Transmembrane helix</keyword>
<feature type="transmembrane region" description="Helical" evidence="1">
    <location>
        <begin position="85"/>
        <end position="107"/>
    </location>
</feature>